<dbReference type="AlphaFoldDB" id="A0A5N5X3R9"/>
<evidence type="ECO:0000256" key="1">
    <source>
        <dbReference type="SAM" id="Phobius"/>
    </source>
</evidence>
<sequence>MIQQQHEAKSSSNRINCQMNQWQVFLEPPHPQLLSSHAFTLLDFSGERGDTERGVLVTLFSHLISFMTVVHLTADFFFFYCRAMHVCHTHSFHV</sequence>
<dbReference type="EMBL" id="ML732217">
    <property type="protein sequence ID" value="KAB8074022.1"/>
    <property type="molecule type" value="Genomic_DNA"/>
</dbReference>
<evidence type="ECO:0000313" key="3">
    <source>
        <dbReference type="Proteomes" id="UP000326565"/>
    </source>
</evidence>
<dbReference type="Proteomes" id="UP000326565">
    <property type="component" value="Unassembled WGS sequence"/>
</dbReference>
<evidence type="ECO:0000313" key="2">
    <source>
        <dbReference type="EMBL" id="KAB8074022.1"/>
    </source>
</evidence>
<keyword evidence="1" id="KW-0812">Transmembrane</keyword>
<keyword evidence="1" id="KW-1133">Transmembrane helix</keyword>
<feature type="transmembrane region" description="Helical" evidence="1">
    <location>
        <begin position="59"/>
        <end position="81"/>
    </location>
</feature>
<keyword evidence="1" id="KW-0472">Membrane</keyword>
<protein>
    <submittedName>
        <fullName evidence="2">Uncharacterized protein</fullName>
    </submittedName>
</protein>
<organism evidence="2 3">
    <name type="scientific">Aspergillus leporis</name>
    <dbReference type="NCBI Taxonomy" id="41062"/>
    <lineage>
        <taxon>Eukaryota</taxon>
        <taxon>Fungi</taxon>
        <taxon>Dikarya</taxon>
        <taxon>Ascomycota</taxon>
        <taxon>Pezizomycotina</taxon>
        <taxon>Eurotiomycetes</taxon>
        <taxon>Eurotiomycetidae</taxon>
        <taxon>Eurotiales</taxon>
        <taxon>Aspergillaceae</taxon>
        <taxon>Aspergillus</taxon>
        <taxon>Aspergillus subgen. Circumdati</taxon>
    </lineage>
</organism>
<accession>A0A5N5X3R9</accession>
<proteinExistence type="predicted"/>
<keyword evidence="3" id="KW-1185">Reference proteome</keyword>
<gene>
    <name evidence="2" type="ORF">BDV29DRAFT_174509</name>
</gene>
<name>A0A5N5X3R9_9EURO</name>
<reference evidence="2 3" key="1">
    <citation type="submission" date="2019-04" db="EMBL/GenBank/DDBJ databases">
        <title>Friends and foes A comparative genomics study of 23 Aspergillus species from section Flavi.</title>
        <authorList>
            <consortium name="DOE Joint Genome Institute"/>
            <person name="Kjaerbolling I."/>
            <person name="Vesth T."/>
            <person name="Frisvad J.C."/>
            <person name="Nybo J.L."/>
            <person name="Theobald S."/>
            <person name="Kildgaard S."/>
            <person name="Isbrandt T."/>
            <person name="Kuo A."/>
            <person name="Sato A."/>
            <person name="Lyhne E.K."/>
            <person name="Kogle M.E."/>
            <person name="Wiebenga A."/>
            <person name="Kun R.S."/>
            <person name="Lubbers R.J."/>
            <person name="Makela M.R."/>
            <person name="Barry K."/>
            <person name="Chovatia M."/>
            <person name="Clum A."/>
            <person name="Daum C."/>
            <person name="Haridas S."/>
            <person name="He G."/>
            <person name="LaButti K."/>
            <person name="Lipzen A."/>
            <person name="Mondo S."/>
            <person name="Riley R."/>
            <person name="Salamov A."/>
            <person name="Simmons B.A."/>
            <person name="Magnuson J.K."/>
            <person name="Henrissat B."/>
            <person name="Mortensen U.H."/>
            <person name="Larsen T.O."/>
            <person name="Devries R.P."/>
            <person name="Grigoriev I.V."/>
            <person name="Machida M."/>
            <person name="Baker S.E."/>
            <person name="Andersen M.R."/>
        </authorList>
    </citation>
    <scope>NUCLEOTIDE SEQUENCE [LARGE SCALE GENOMIC DNA]</scope>
    <source>
        <strain evidence="2 3">CBS 151.66</strain>
    </source>
</reference>